<organism evidence="1 2">
    <name type="scientific">Marasmius tenuissimus</name>
    <dbReference type="NCBI Taxonomy" id="585030"/>
    <lineage>
        <taxon>Eukaryota</taxon>
        <taxon>Fungi</taxon>
        <taxon>Dikarya</taxon>
        <taxon>Basidiomycota</taxon>
        <taxon>Agaricomycotina</taxon>
        <taxon>Agaricomycetes</taxon>
        <taxon>Agaricomycetidae</taxon>
        <taxon>Agaricales</taxon>
        <taxon>Marasmiineae</taxon>
        <taxon>Marasmiaceae</taxon>
        <taxon>Marasmius</taxon>
    </lineage>
</organism>
<evidence type="ECO:0000313" key="1">
    <source>
        <dbReference type="EMBL" id="KAL0064573.1"/>
    </source>
</evidence>
<dbReference type="Proteomes" id="UP001437256">
    <property type="component" value="Unassembled WGS sequence"/>
</dbReference>
<dbReference type="EMBL" id="JBBXMP010000060">
    <property type="protein sequence ID" value="KAL0064573.1"/>
    <property type="molecule type" value="Genomic_DNA"/>
</dbReference>
<gene>
    <name evidence="1" type="ORF">AAF712_008518</name>
</gene>
<accession>A0ABR2ZT75</accession>
<keyword evidence="2" id="KW-1185">Reference proteome</keyword>
<evidence type="ECO:0000313" key="2">
    <source>
        <dbReference type="Proteomes" id="UP001437256"/>
    </source>
</evidence>
<name>A0ABR2ZT75_9AGAR</name>
<protein>
    <submittedName>
        <fullName evidence="1">Uncharacterized protein</fullName>
    </submittedName>
</protein>
<comment type="caution">
    <text evidence="1">The sequence shown here is derived from an EMBL/GenBank/DDBJ whole genome shotgun (WGS) entry which is preliminary data.</text>
</comment>
<proteinExistence type="predicted"/>
<sequence length="111" mass="12804">MSVLEARAARGEKWKREAKSNSTLELKALKTNYRRLLVKTTEIETKAAIAESQHQRDRSEIDKLAKKSLKDTQAELGSTKVLLEATQRKLDQVPKDDYYARREESKSRKGR</sequence>
<reference evidence="1 2" key="1">
    <citation type="submission" date="2024-05" db="EMBL/GenBank/DDBJ databases">
        <title>A draft genome resource for the thread blight pathogen Marasmius tenuissimus strain MS-2.</title>
        <authorList>
            <person name="Yulfo-Soto G.E."/>
            <person name="Baruah I.K."/>
            <person name="Amoako-Attah I."/>
            <person name="Bukari Y."/>
            <person name="Meinhardt L.W."/>
            <person name="Bailey B.A."/>
            <person name="Cohen S.P."/>
        </authorList>
    </citation>
    <scope>NUCLEOTIDE SEQUENCE [LARGE SCALE GENOMIC DNA]</scope>
    <source>
        <strain evidence="1 2">MS-2</strain>
    </source>
</reference>